<dbReference type="InterPro" id="IPR026444">
    <property type="entry name" value="Secre_tail"/>
</dbReference>
<accession>A0A7U4E8J8</accession>
<evidence type="ECO:0000313" key="4">
    <source>
        <dbReference type="Proteomes" id="UP000000493"/>
    </source>
</evidence>
<dbReference type="Proteomes" id="UP000000493">
    <property type="component" value="Chromosome"/>
</dbReference>
<reference evidence="3 4" key="2">
    <citation type="journal article" date="2012" name="Stand. Genomic Sci.">
        <title>Complete genome sequence of the aquatic bacterium Runella slithyformis type strain (LSU 4(T)).</title>
        <authorList>
            <person name="Copeland A."/>
            <person name="Zhang X."/>
            <person name="Misra M."/>
            <person name="Lapidus A."/>
            <person name="Nolan M."/>
            <person name="Lucas S."/>
            <person name="Deshpande S."/>
            <person name="Cheng J.F."/>
            <person name="Tapia R."/>
            <person name="Goodwin L.A."/>
            <person name="Pitluck S."/>
            <person name="Liolios K."/>
            <person name="Pagani I."/>
            <person name="Ivanova N."/>
            <person name="Mikhailova N."/>
            <person name="Pati A."/>
            <person name="Chen A."/>
            <person name="Palaniappan K."/>
            <person name="Land M."/>
            <person name="Hauser L."/>
            <person name="Pan C."/>
            <person name="Jeffries C.D."/>
            <person name="Detter J.C."/>
            <person name="Brambilla E.M."/>
            <person name="Rohde M."/>
            <person name="Djao O.D."/>
            <person name="Goker M."/>
            <person name="Sikorski J."/>
            <person name="Tindall B.J."/>
            <person name="Woyke T."/>
            <person name="Bristow J."/>
            <person name="Eisen J.A."/>
            <person name="Markowitz V."/>
            <person name="Hugenholtz P."/>
            <person name="Kyrpides N.C."/>
            <person name="Klenk H.P."/>
            <person name="Mavromatis K."/>
        </authorList>
    </citation>
    <scope>NUCLEOTIDE SEQUENCE [LARGE SCALE GENOMIC DNA]</scope>
    <source>
        <strain evidence="4">ATCC 29530 / DSM 19594 / LMG 11500 / NCIMB 11436 / LSU 4</strain>
    </source>
</reference>
<keyword evidence="1" id="KW-0732">Signal</keyword>
<sequence length="304" mass="33415">MKRIFTSALLLWGCLTANAQLTSPFKVNYMVTFDEETKSYTTWVVPDYDTPNIHNADTEEKGATAQVTLKVPKGFVLSNLRDIRGTWEKKPVKLGSEPVFRQAGSDSRSEYYVIGKAPVETNYGSFRKDEPVALFSFTGTVAAAEVKAIENSDPFIHIADEMLSLNVGSSFYSRSGQRPTVTSVPLEQFSAPINRQTMLTKAAEKAGMTGSGHSAELNANAPVITYPNPVSDVLTVRYFSEKENAPVRFELIDARGNVISTSNIKAKLGFTTVQMNVGTFSDGAYLIRTVAEKQSFTHKVVKVN</sequence>
<reference evidence="4" key="1">
    <citation type="submission" date="2011-06" db="EMBL/GenBank/DDBJ databases">
        <title>The complete genome of chromosome of Runella slithyformis DSM 19594.</title>
        <authorList>
            <consortium name="US DOE Joint Genome Institute (JGI-PGF)"/>
            <person name="Lucas S."/>
            <person name="Han J."/>
            <person name="Lapidus A."/>
            <person name="Bruce D."/>
            <person name="Goodwin L."/>
            <person name="Pitluck S."/>
            <person name="Peters L."/>
            <person name="Kyrpides N."/>
            <person name="Mavromatis K."/>
            <person name="Ivanova N."/>
            <person name="Ovchinnikova G."/>
            <person name="Zhang X."/>
            <person name="Misra M."/>
            <person name="Detter J.C."/>
            <person name="Tapia R."/>
            <person name="Han C."/>
            <person name="Land M."/>
            <person name="Hauser L."/>
            <person name="Markowitz V."/>
            <person name="Cheng J.-F."/>
            <person name="Hugenholtz P."/>
            <person name="Woyke T."/>
            <person name="Wu D."/>
            <person name="Tindall B."/>
            <person name="Faehrich R."/>
            <person name="Brambilla E."/>
            <person name="Klenk H.-P."/>
            <person name="Eisen J.A."/>
        </authorList>
    </citation>
    <scope>NUCLEOTIDE SEQUENCE [LARGE SCALE GENOMIC DNA]</scope>
    <source>
        <strain evidence="4">ATCC 29530 / DSM 19594 / LMG 11500 / NCIMB 11436 / LSU 4</strain>
    </source>
</reference>
<dbReference type="AlphaFoldDB" id="A0A7U4E8J8"/>
<dbReference type="KEGG" id="rsi:Runsl_5116"/>
<gene>
    <name evidence="3" type="ordered locus">Runsl_5116</name>
</gene>
<feature type="signal peptide" evidence="1">
    <location>
        <begin position="1"/>
        <end position="19"/>
    </location>
</feature>
<feature type="chain" id="PRO_5030997521" description="Secretion system C-terminal sorting domain-containing protein" evidence="1">
    <location>
        <begin position="20"/>
        <end position="304"/>
    </location>
</feature>
<evidence type="ECO:0000259" key="2">
    <source>
        <dbReference type="Pfam" id="PF18962"/>
    </source>
</evidence>
<feature type="domain" description="Secretion system C-terminal sorting" evidence="2">
    <location>
        <begin position="226"/>
        <end position="301"/>
    </location>
</feature>
<proteinExistence type="predicted"/>
<evidence type="ECO:0000313" key="3">
    <source>
        <dbReference type="EMBL" id="AEI51418.1"/>
    </source>
</evidence>
<dbReference type="NCBIfam" id="TIGR04183">
    <property type="entry name" value="Por_Secre_tail"/>
    <property type="match status" value="1"/>
</dbReference>
<dbReference type="RefSeq" id="WP_013930696.1">
    <property type="nucleotide sequence ID" value="NC_015703.1"/>
</dbReference>
<keyword evidence="4" id="KW-1185">Reference proteome</keyword>
<name>A0A7U4E8J8_RUNSL</name>
<evidence type="ECO:0000256" key="1">
    <source>
        <dbReference type="SAM" id="SignalP"/>
    </source>
</evidence>
<dbReference type="Pfam" id="PF18962">
    <property type="entry name" value="Por_Secre_tail"/>
    <property type="match status" value="1"/>
</dbReference>
<organism evidence="3 4">
    <name type="scientific">Runella slithyformis (strain ATCC 29530 / DSM 19594 / LMG 11500 / NCIMB 11436 / LSU 4)</name>
    <dbReference type="NCBI Taxonomy" id="761193"/>
    <lineage>
        <taxon>Bacteria</taxon>
        <taxon>Pseudomonadati</taxon>
        <taxon>Bacteroidota</taxon>
        <taxon>Cytophagia</taxon>
        <taxon>Cytophagales</taxon>
        <taxon>Spirosomataceae</taxon>
        <taxon>Runella</taxon>
    </lineage>
</organism>
<protein>
    <recommendedName>
        <fullName evidence="2">Secretion system C-terminal sorting domain-containing protein</fullName>
    </recommendedName>
</protein>
<dbReference type="EMBL" id="CP002859">
    <property type="protein sequence ID" value="AEI51418.1"/>
    <property type="molecule type" value="Genomic_DNA"/>
</dbReference>